<evidence type="ECO:0000259" key="4">
    <source>
        <dbReference type="PROSITE" id="PS50893"/>
    </source>
</evidence>
<reference evidence="5 6" key="1">
    <citation type="submission" date="2018-11" db="EMBL/GenBank/DDBJ databases">
        <title>Mesobaculum littorinae gen. nov., sp. nov., isolated from Littorina scabra that represents a novel genus of the order Rhodobacteraceae.</title>
        <authorList>
            <person name="Li F."/>
        </authorList>
    </citation>
    <scope>NUCLEOTIDE SEQUENCE [LARGE SCALE GENOMIC DNA]</scope>
    <source>
        <strain evidence="5 6">M0103</strain>
    </source>
</reference>
<sequence length="356" mass="38725">MTSYLTLSGVNKQYGAFTALDHVDLDVEKGEFVTFLGPSGSGKTTTLMIIAGFEDATDGAVEVAGQSLAGLAPQDRNIGIVFQNYALFPHKTAAENVYFPLQMRSVKRAEGLARAEEMLTLVGLEGFGHRYPKELSGGQQQRVALARALVFEPDLLLLDEPLGALDKNLREQMQIEIKRIQRKLGVTTIFVTHDQSEAMSMSDRIVVFDKGNIQQAGRPLDIYHRPQTRFVADFIGETNLFDATVTDAAARRAQSPVLGEVSYAAEGLPALADGQEVALVLRPEQMKLSRDPVPGRMNAAMTVETIVNFGDSALVIGRHGGTPIRVRLHGADVVILKEGDAATVSWTEDAVYVVTR</sequence>
<dbReference type="EMBL" id="RQXX01000001">
    <property type="protein sequence ID" value="RVV99234.1"/>
    <property type="molecule type" value="Genomic_DNA"/>
</dbReference>
<dbReference type="SUPFAM" id="SSF52540">
    <property type="entry name" value="P-loop containing nucleoside triphosphate hydrolases"/>
    <property type="match status" value="1"/>
</dbReference>
<evidence type="ECO:0000313" key="5">
    <source>
        <dbReference type="EMBL" id="RVV99234.1"/>
    </source>
</evidence>
<dbReference type="SMART" id="SM00382">
    <property type="entry name" value="AAA"/>
    <property type="match status" value="1"/>
</dbReference>
<evidence type="ECO:0000313" key="6">
    <source>
        <dbReference type="Proteomes" id="UP000285908"/>
    </source>
</evidence>
<dbReference type="PANTHER" id="PTHR42781:SF4">
    <property type="entry name" value="SPERMIDINE_PUTRESCINE IMPORT ATP-BINDING PROTEIN POTA"/>
    <property type="match status" value="1"/>
</dbReference>
<gene>
    <name evidence="5" type="ORF">EKE94_00615</name>
</gene>
<dbReference type="Gene3D" id="3.40.50.300">
    <property type="entry name" value="P-loop containing nucleotide triphosphate hydrolases"/>
    <property type="match status" value="1"/>
</dbReference>
<dbReference type="Gene3D" id="2.40.50.100">
    <property type="match status" value="1"/>
</dbReference>
<dbReference type="InterPro" id="IPR027417">
    <property type="entry name" value="P-loop_NTPase"/>
</dbReference>
<organism evidence="5 6">
    <name type="scientific">Mesobaculum littorinae</name>
    <dbReference type="NCBI Taxonomy" id="2486419"/>
    <lineage>
        <taxon>Bacteria</taxon>
        <taxon>Pseudomonadati</taxon>
        <taxon>Pseudomonadota</taxon>
        <taxon>Alphaproteobacteria</taxon>
        <taxon>Rhodobacterales</taxon>
        <taxon>Roseobacteraceae</taxon>
        <taxon>Mesobaculum</taxon>
    </lineage>
</organism>
<dbReference type="GO" id="GO:0022857">
    <property type="term" value="F:transmembrane transporter activity"/>
    <property type="evidence" value="ECO:0007669"/>
    <property type="project" value="InterPro"/>
</dbReference>
<dbReference type="Proteomes" id="UP000285908">
    <property type="component" value="Unassembled WGS sequence"/>
</dbReference>
<accession>A0A438AKR9</accession>
<evidence type="ECO:0000256" key="1">
    <source>
        <dbReference type="ARBA" id="ARBA00022448"/>
    </source>
</evidence>
<keyword evidence="6" id="KW-1185">Reference proteome</keyword>
<dbReference type="InterPro" id="IPR003439">
    <property type="entry name" value="ABC_transporter-like_ATP-bd"/>
</dbReference>
<comment type="caution">
    <text evidence="5">The sequence shown here is derived from an EMBL/GenBank/DDBJ whole genome shotgun (WGS) entry which is preliminary data.</text>
</comment>
<dbReference type="PANTHER" id="PTHR42781">
    <property type="entry name" value="SPERMIDINE/PUTRESCINE IMPORT ATP-BINDING PROTEIN POTA"/>
    <property type="match status" value="1"/>
</dbReference>
<dbReference type="InterPro" id="IPR003593">
    <property type="entry name" value="AAA+_ATPase"/>
</dbReference>
<dbReference type="OrthoDB" id="9802264at2"/>
<keyword evidence="1" id="KW-0813">Transport</keyword>
<dbReference type="FunFam" id="3.40.50.300:FF:000425">
    <property type="entry name" value="Probable ABC transporter, ATP-binding subunit"/>
    <property type="match status" value="1"/>
</dbReference>
<dbReference type="InterPro" id="IPR017871">
    <property type="entry name" value="ABC_transporter-like_CS"/>
</dbReference>
<evidence type="ECO:0000256" key="3">
    <source>
        <dbReference type="ARBA" id="ARBA00022840"/>
    </source>
</evidence>
<dbReference type="GO" id="GO:0016887">
    <property type="term" value="F:ATP hydrolysis activity"/>
    <property type="evidence" value="ECO:0007669"/>
    <property type="project" value="InterPro"/>
</dbReference>
<dbReference type="RefSeq" id="WP_127904675.1">
    <property type="nucleotide sequence ID" value="NZ_RQXX01000001.1"/>
</dbReference>
<dbReference type="Pfam" id="PF00005">
    <property type="entry name" value="ABC_tran"/>
    <property type="match status" value="1"/>
</dbReference>
<dbReference type="InterPro" id="IPR008995">
    <property type="entry name" value="Mo/tungstate-bd_C_term_dom"/>
</dbReference>
<dbReference type="PROSITE" id="PS50893">
    <property type="entry name" value="ABC_TRANSPORTER_2"/>
    <property type="match status" value="1"/>
</dbReference>
<feature type="domain" description="ABC transporter" evidence="4">
    <location>
        <begin position="5"/>
        <end position="235"/>
    </location>
</feature>
<dbReference type="GO" id="GO:0043190">
    <property type="term" value="C:ATP-binding cassette (ABC) transporter complex"/>
    <property type="evidence" value="ECO:0007669"/>
    <property type="project" value="InterPro"/>
</dbReference>
<dbReference type="Pfam" id="PF08402">
    <property type="entry name" value="TOBE_2"/>
    <property type="match status" value="1"/>
</dbReference>
<proteinExistence type="predicted"/>
<name>A0A438AKR9_9RHOB</name>
<dbReference type="GO" id="GO:0015697">
    <property type="term" value="P:quaternary ammonium group transport"/>
    <property type="evidence" value="ECO:0007669"/>
    <property type="project" value="UniProtKB-ARBA"/>
</dbReference>
<dbReference type="InterPro" id="IPR050093">
    <property type="entry name" value="ABC_SmlMolc_Importer"/>
</dbReference>
<dbReference type="InterPro" id="IPR013611">
    <property type="entry name" value="Transp-assoc_OB_typ2"/>
</dbReference>
<protein>
    <submittedName>
        <fullName evidence="5">ABC transporter ATP-binding protein</fullName>
    </submittedName>
</protein>
<evidence type="ECO:0000256" key="2">
    <source>
        <dbReference type="ARBA" id="ARBA00022741"/>
    </source>
</evidence>
<dbReference type="AlphaFoldDB" id="A0A438AKR9"/>
<dbReference type="PROSITE" id="PS00211">
    <property type="entry name" value="ABC_TRANSPORTER_1"/>
    <property type="match status" value="1"/>
</dbReference>
<keyword evidence="3 5" id="KW-0067">ATP-binding</keyword>
<dbReference type="SUPFAM" id="SSF50331">
    <property type="entry name" value="MOP-like"/>
    <property type="match status" value="1"/>
</dbReference>
<dbReference type="GO" id="GO:0005524">
    <property type="term" value="F:ATP binding"/>
    <property type="evidence" value="ECO:0007669"/>
    <property type="project" value="UniProtKB-KW"/>
</dbReference>
<keyword evidence="2" id="KW-0547">Nucleotide-binding</keyword>